<feature type="transmembrane region" description="Helical" evidence="8">
    <location>
        <begin position="12"/>
        <end position="38"/>
    </location>
</feature>
<comment type="similarity">
    <text evidence="2">Belongs to the major facilitator superfamily. EmrB family.</text>
</comment>
<evidence type="ECO:0000256" key="7">
    <source>
        <dbReference type="ARBA" id="ARBA00023136"/>
    </source>
</evidence>
<feature type="transmembrane region" description="Helical" evidence="8">
    <location>
        <begin position="336"/>
        <end position="352"/>
    </location>
</feature>
<keyword evidence="4" id="KW-1003">Cell membrane</keyword>
<evidence type="ECO:0000256" key="3">
    <source>
        <dbReference type="ARBA" id="ARBA00022448"/>
    </source>
</evidence>
<evidence type="ECO:0000256" key="4">
    <source>
        <dbReference type="ARBA" id="ARBA00022475"/>
    </source>
</evidence>
<dbReference type="NCBIfam" id="TIGR00711">
    <property type="entry name" value="efflux_EmrB"/>
    <property type="match status" value="1"/>
</dbReference>
<accession>A0AAU7B321</accession>
<dbReference type="PROSITE" id="PS50850">
    <property type="entry name" value="MFS"/>
    <property type="match status" value="1"/>
</dbReference>
<feature type="transmembrane region" description="Helical" evidence="8">
    <location>
        <begin position="105"/>
        <end position="127"/>
    </location>
</feature>
<dbReference type="EMBL" id="CP114014">
    <property type="protein sequence ID" value="XAY07939.1"/>
    <property type="molecule type" value="Genomic_DNA"/>
</dbReference>
<feature type="transmembrane region" description="Helical" evidence="8">
    <location>
        <begin position="364"/>
        <end position="386"/>
    </location>
</feature>
<feature type="transmembrane region" description="Helical" evidence="8">
    <location>
        <begin position="167"/>
        <end position="189"/>
    </location>
</feature>
<comment type="subcellular location">
    <subcellularLocation>
        <location evidence="1">Cell membrane</location>
        <topology evidence="1">Multi-pass membrane protein</topology>
    </subcellularLocation>
</comment>
<keyword evidence="6 8" id="KW-1133">Transmembrane helix</keyword>
<evidence type="ECO:0000256" key="6">
    <source>
        <dbReference type="ARBA" id="ARBA00022989"/>
    </source>
</evidence>
<feature type="transmembrane region" description="Helical" evidence="8">
    <location>
        <begin position="50"/>
        <end position="68"/>
    </location>
</feature>
<protein>
    <submittedName>
        <fullName evidence="10">Multidrug resistance protein Stp</fullName>
    </submittedName>
</protein>
<dbReference type="SUPFAM" id="SSF103473">
    <property type="entry name" value="MFS general substrate transporter"/>
    <property type="match status" value="1"/>
</dbReference>
<feature type="transmembrane region" description="Helical" evidence="8">
    <location>
        <begin position="227"/>
        <end position="250"/>
    </location>
</feature>
<feature type="transmembrane region" description="Helical" evidence="8">
    <location>
        <begin position="270"/>
        <end position="294"/>
    </location>
</feature>
<dbReference type="Gene3D" id="1.20.1720.10">
    <property type="entry name" value="Multidrug resistance protein D"/>
    <property type="match status" value="1"/>
</dbReference>
<dbReference type="KEGG" id="parq:DSM112329_04833"/>
<evidence type="ECO:0000256" key="1">
    <source>
        <dbReference type="ARBA" id="ARBA00004651"/>
    </source>
</evidence>
<keyword evidence="5 8" id="KW-0812">Transmembrane</keyword>
<evidence type="ECO:0000256" key="2">
    <source>
        <dbReference type="ARBA" id="ARBA00008537"/>
    </source>
</evidence>
<gene>
    <name evidence="10" type="primary">stp_4</name>
    <name evidence="10" type="ORF">DSM112329_04833</name>
</gene>
<feature type="transmembrane region" description="Helical" evidence="8">
    <location>
        <begin position="306"/>
        <end position="324"/>
    </location>
</feature>
<dbReference type="InterPro" id="IPR020846">
    <property type="entry name" value="MFS_dom"/>
</dbReference>
<feature type="transmembrane region" description="Helical" evidence="8">
    <location>
        <begin position="201"/>
        <end position="221"/>
    </location>
</feature>
<evidence type="ECO:0000256" key="8">
    <source>
        <dbReference type="SAM" id="Phobius"/>
    </source>
</evidence>
<evidence type="ECO:0000259" key="9">
    <source>
        <dbReference type="PROSITE" id="PS50850"/>
    </source>
</evidence>
<dbReference type="PANTHER" id="PTHR42718:SF9">
    <property type="entry name" value="MAJOR FACILITATOR SUPERFAMILY MULTIDRUG TRANSPORTER MFSC"/>
    <property type="match status" value="1"/>
</dbReference>
<feature type="domain" description="Major facilitator superfamily (MFS) profile" evidence="9">
    <location>
        <begin position="14"/>
        <end position="472"/>
    </location>
</feature>
<evidence type="ECO:0000256" key="5">
    <source>
        <dbReference type="ARBA" id="ARBA00022692"/>
    </source>
</evidence>
<dbReference type="InterPro" id="IPR004638">
    <property type="entry name" value="EmrB-like"/>
</dbReference>
<dbReference type="GO" id="GO:0005886">
    <property type="term" value="C:plasma membrane"/>
    <property type="evidence" value="ECO:0007669"/>
    <property type="project" value="UniProtKB-SubCell"/>
</dbReference>
<reference evidence="10" key="1">
    <citation type="submission" date="2022-12" db="EMBL/GenBank/DDBJ databases">
        <title>Paraconexibacter alkalitolerans sp. nov. and Baekduia alba sp. nov., isolated from soil and emended description of the genera Paraconexibacter (Chun et al., 2020) and Baekduia (An et al., 2020).</title>
        <authorList>
            <person name="Vieira S."/>
            <person name="Huber K.J."/>
            <person name="Geppert A."/>
            <person name="Wolf J."/>
            <person name="Neumann-Schaal M."/>
            <person name="Muesken M."/>
            <person name="Overmann J."/>
        </authorList>
    </citation>
    <scope>NUCLEOTIDE SEQUENCE</scope>
    <source>
        <strain evidence="10">AEG42_29</strain>
    </source>
</reference>
<organism evidence="10">
    <name type="scientific">Paraconexibacter sp. AEG42_29</name>
    <dbReference type="NCBI Taxonomy" id="2997339"/>
    <lineage>
        <taxon>Bacteria</taxon>
        <taxon>Bacillati</taxon>
        <taxon>Actinomycetota</taxon>
        <taxon>Thermoleophilia</taxon>
        <taxon>Solirubrobacterales</taxon>
        <taxon>Paraconexibacteraceae</taxon>
        <taxon>Paraconexibacter</taxon>
    </lineage>
</organism>
<dbReference type="Pfam" id="PF07690">
    <property type="entry name" value="MFS_1"/>
    <property type="match status" value="1"/>
</dbReference>
<dbReference type="RefSeq" id="WP_354699126.1">
    <property type="nucleotide sequence ID" value="NZ_CP114014.1"/>
</dbReference>
<feature type="transmembrane region" description="Helical" evidence="8">
    <location>
        <begin position="80"/>
        <end position="99"/>
    </location>
</feature>
<feature type="transmembrane region" description="Helical" evidence="8">
    <location>
        <begin position="139"/>
        <end position="161"/>
    </location>
</feature>
<dbReference type="Gene3D" id="1.20.1250.20">
    <property type="entry name" value="MFS general substrate transporter like domains"/>
    <property type="match status" value="1"/>
</dbReference>
<evidence type="ECO:0000313" key="10">
    <source>
        <dbReference type="EMBL" id="XAY07939.1"/>
    </source>
</evidence>
<name>A0AAU7B321_9ACTN</name>
<dbReference type="CDD" id="cd17321">
    <property type="entry name" value="MFS_MMR_MDR_like"/>
    <property type="match status" value="1"/>
</dbReference>
<dbReference type="InterPro" id="IPR036259">
    <property type="entry name" value="MFS_trans_sf"/>
</dbReference>
<dbReference type="AlphaFoldDB" id="A0AAU7B321"/>
<sequence>MTSRPGRVGPGYLILAVVTAAQILSTATSLVVAVAVPPIGRDLGAHGTELQWVIDAFVLVLASLLIAGGAAGDRFGRKDAFLAGLGCFALGSLACAVAPSIEWLLAGRVVQALGPVLVLPASLAIVSETFPDPRARAQAIGLWGAGSGIGLASGPTFGGAIVDAVGWRGVFAVNVPILAVLAVVGWRTIPRTRPAPPEHPFDARGAALLTAGLAGLTFVIIEGRQAGWTSAGILIAGTVAVGALAAFAVVERRHVAPMVDPAVLRSRAFVVANLSGATVFFAFTGIVVFMASFLQQVQGEGPGTTGLHLLPFGAAVALCAPVAGRLTGRLGPRTPILIGLGLACAATVVLRLRLDVDLARGSLWWTFALLGAGVGLALPPMTVTAITTVDRARTGMASAVHNASRQLGQALGVAVIGAIVLAQAGTAGDGGRRLTGADAAAWTSGLHTALAVCAALLAAALVGAAAVLPRGLAAAPPGAPANVAPTG</sequence>
<dbReference type="InterPro" id="IPR011701">
    <property type="entry name" value="MFS"/>
</dbReference>
<dbReference type="PANTHER" id="PTHR42718">
    <property type="entry name" value="MAJOR FACILITATOR SUPERFAMILY MULTIDRUG TRANSPORTER MFSC"/>
    <property type="match status" value="1"/>
</dbReference>
<feature type="transmembrane region" description="Helical" evidence="8">
    <location>
        <begin position="407"/>
        <end position="426"/>
    </location>
</feature>
<keyword evidence="3" id="KW-0813">Transport</keyword>
<proteinExistence type="inferred from homology"/>
<feature type="transmembrane region" description="Helical" evidence="8">
    <location>
        <begin position="446"/>
        <end position="468"/>
    </location>
</feature>
<keyword evidence="7 8" id="KW-0472">Membrane</keyword>
<dbReference type="GO" id="GO:0022857">
    <property type="term" value="F:transmembrane transporter activity"/>
    <property type="evidence" value="ECO:0007669"/>
    <property type="project" value="InterPro"/>
</dbReference>